<dbReference type="HOGENOM" id="CLU_108847_0_0_11"/>
<reference evidence="2 3" key="1">
    <citation type="submission" date="2012-11" db="EMBL/GenBank/DDBJ databases">
        <title>The complete genome sequence of Corynebacterium maris Coryn-1 (=DSM 45190).</title>
        <authorList>
            <person name="Schaffert L."/>
            <person name="Albersmeier A."/>
            <person name="Kalinowski J."/>
            <person name="Ruckert C."/>
        </authorList>
    </citation>
    <scope>NUCLEOTIDE SEQUENCE [LARGE SCALE GENOMIC DNA]</scope>
    <source>
        <strain evidence="3">Coryn-1</strain>
    </source>
</reference>
<dbReference type="KEGG" id="cmd:B841_07760"/>
<accession>S5T338</accession>
<keyword evidence="1" id="KW-1133">Transmembrane helix</keyword>
<organism evidence="2 3">
    <name type="scientific">Corynebacterium maris DSM 45190</name>
    <dbReference type="NCBI Taxonomy" id="1224163"/>
    <lineage>
        <taxon>Bacteria</taxon>
        <taxon>Bacillati</taxon>
        <taxon>Actinomycetota</taxon>
        <taxon>Actinomycetes</taxon>
        <taxon>Mycobacteriales</taxon>
        <taxon>Corynebacteriaceae</taxon>
        <taxon>Corynebacterium</taxon>
    </lineage>
</organism>
<dbReference type="RefSeq" id="WP_020934958.1">
    <property type="nucleotide sequence ID" value="NC_021915.1"/>
</dbReference>
<dbReference type="EMBL" id="CP003924">
    <property type="protein sequence ID" value="AGS35025.1"/>
    <property type="molecule type" value="Genomic_DNA"/>
</dbReference>
<dbReference type="eggNOG" id="ENOG5031JJD">
    <property type="taxonomic scope" value="Bacteria"/>
</dbReference>
<name>S5T338_9CORY</name>
<dbReference type="Proteomes" id="UP000015388">
    <property type="component" value="Chromosome"/>
</dbReference>
<feature type="transmembrane region" description="Helical" evidence="1">
    <location>
        <begin position="12"/>
        <end position="29"/>
    </location>
</feature>
<keyword evidence="1" id="KW-0472">Membrane</keyword>
<dbReference type="OrthoDB" id="4427368at2"/>
<gene>
    <name evidence="2" type="ORF">B841_07760</name>
</gene>
<keyword evidence="1" id="KW-0812">Transmembrane</keyword>
<keyword evidence="3" id="KW-1185">Reference proteome</keyword>
<protein>
    <submittedName>
        <fullName evidence="2">Uncharacterized protein</fullName>
    </submittedName>
</protein>
<sequence>MSPFSSRENGRRDYLTLLLLVVSAVAAIAMLRTAGVVIVVIATIVLAMYLARSSTKPETASLRGSVRLSAESLTSVLEEYDEFRSSPDADQLADRTLYRPALLDPGNRDADISAFHQHRNAADRFLRRLEGHLQNPNLSVRELESLLQTTDERARRLEQSWWDARRAARRLGPGSE</sequence>
<evidence type="ECO:0000313" key="2">
    <source>
        <dbReference type="EMBL" id="AGS35025.1"/>
    </source>
</evidence>
<dbReference type="AlphaFoldDB" id="S5T338"/>
<evidence type="ECO:0000256" key="1">
    <source>
        <dbReference type="SAM" id="Phobius"/>
    </source>
</evidence>
<evidence type="ECO:0000313" key="3">
    <source>
        <dbReference type="Proteomes" id="UP000015388"/>
    </source>
</evidence>
<dbReference type="PATRIC" id="fig|1224163.3.peg.1557"/>
<proteinExistence type="predicted"/>